<organism evidence="6 7">
    <name type="scientific">Kitasatospora gansuensis</name>
    <dbReference type="NCBI Taxonomy" id="258050"/>
    <lineage>
        <taxon>Bacteria</taxon>
        <taxon>Bacillati</taxon>
        <taxon>Actinomycetota</taxon>
        <taxon>Actinomycetes</taxon>
        <taxon>Kitasatosporales</taxon>
        <taxon>Streptomycetaceae</taxon>
        <taxon>Kitasatospora</taxon>
    </lineage>
</organism>
<dbReference type="PRINTS" id="PR00039">
    <property type="entry name" value="HTHLYSR"/>
</dbReference>
<comment type="caution">
    <text evidence="6">The sequence shown here is derived from an EMBL/GenBank/DDBJ whole genome shotgun (WGS) entry which is preliminary data.</text>
</comment>
<keyword evidence="4" id="KW-0804">Transcription</keyword>
<evidence type="ECO:0000256" key="4">
    <source>
        <dbReference type="ARBA" id="ARBA00023163"/>
    </source>
</evidence>
<dbReference type="PANTHER" id="PTHR30346">
    <property type="entry name" value="TRANSCRIPTIONAL DUAL REGULATOR HCAR-RELATED"/>
    <property type="match status" value="1"/>
</dbReference>
<sequence>MATLRQLEYFVTVVETGAFTRAAELLHVSQPALSHQVQALERDAGGRLLERLPRAVRLTPMGRAMLPHARAALAEADRARTAARRAAGLDGGEIQLAVVYSVTLGVLPPVLRAWRERHPEVRVRLLEFAHTEALTAAMAAGRADLAIGPVPESWDGPVRELGVEEFVLVVAGDDPVAPGGESTPLTEFADRDWVHYAPGNGLAELLDQVCTAAGFRPRAAVRTEQTAAAPLLAAAGLGPALVPADLLPPGFDGRVLRPEPPVRRTLAAYCRPEPDPLTAAFLAVLGRHTRVGIWRPGGEAGGAGAGTR</sequence>
<comment type="similarity">
    <text evidence="1">Belongs to the LysR transcriptional regulatory family.</text>
</comment>
<dbReference type="SUPFAM" id="SSF53850">
    <property type="entry name" value="Periplasmic binding protein-like II"/>
    <property type="match status" value="1"/>
</dbReference>
<dbReference type="CDD" id="cd05466">
    <property type="entry name" value="PBP2_LTTR_substrate"/>
    <property type="match status" value="1"/>
</dbReference>
<protein>
    <submittedName>
        <fullName evidence="6">DNA-binding transcriptional LysR family regulator</fullName>
    </submittedName>
</protein>
<accession>A0A7W7WK35</accession>
<dbReference type="InterPro" id="IPR036390">
    <property type="entry name" value="WH_DNA-bd_sf"/>
</dbReference>
<dbReference type="EMBL" id="JACHJR010000001">
    <property type="protein sequence ID" value="MBB4950412.1"/>
    <property type="molecule type" value="Genomic_DNA"/>
</dbReference>
<evidence type="ECO:0000256" key="3">
    <source>
        <dbReference type="ARBA" id="ARBA00023125"/>
    </source>
</evidence>
<dbReference type="InterPro" id="IPR000847">
    <property type="entry name" value="LysR_HTH_N"/>
</dbReference>
<gene>
    <name evidence="6" type="ORF">F4556_005947</name>
</gene>
<dbReference type="SUPFAM" id="SSF46785">
    <property type="entry name" value="Winged helix' DNA-binding domain"/>
    <property type="match status" value="1"/>
</dbReference>
<evidence type="ECO:0000259" key="5">
    <source>
        <dbReference type="PROSITE" id="PS50931"/>
    </source>
</evidence>
<keyword evidence="2" id="KW-0805">Transcription regulation</keyword>
<keyword evidence="7" id="KW-1185">Reference proteome</keyword>
<dbReference type="PANTHER" id="PTHR30346:SF28">
    <property type="entry name" value="HTH-TYPE TRANSCRIPTIONAL REGULATOR CYNR"/>
    <property type="match status" value="1"/>
</dbReference>
<dbReference type="GO" id="GO:0003677">
    <property type="term" value="F:DNA binding"/>
    <property type="evidence" value="ECO:0007669"/>
    <property type="project" value="UniProtKB-KW"/>
</dbReference>
<proteinExistence type="inferred from homology"/>
<feature type="domain" description="HTH lysR-type" evidence="5">
    <location>
        <begin position="1"/>
        <end position="59"/>
    </location>
</feature>
<dbReference type="Gene3D" id="3.40.190.10">
    <property type="entry name" value="Periplasmic binding protein-like II"/>
    <property type="match status" value="2"/>
</dbReference>
<evidence type="ECO:0000256" key="1">
    <source>
        <dbReference type="ARBA" id="ARBA00009437"/>
    </source>
</evidence>
<dbReference type="GO" id="GO:0032993">
    <property type="term" value="C:protein-DNA complex"/>
    <property type="evidence" value="ECO:0007669"/>
    <property type="project" value="TreeGrafter"/>
</dbReference>
<dbReference type="RefSeq" id="WP_184921563.1">
    <property type="nucleotide sequence ID" value="NZ_JACHJR010000001.1"/>
</dbReference>
<dbReference type="PROSITE" id="PS50931">
    <property type="entry name" value="HTH_LYSR"/>
    <property type="match status" value="1"/>
</dbReference>
<dbReference type="Pfam" id="PF03466">
    <property type="entry name" value="LysR_substrate"/>
    <property type="match status" value="1"/>
</dbReference>
<name>A0A7W7WK35_9ACTN</name>
<evidence type="ECO:0000256" key="2">
    <source>
        <dbReference type="ARBA" id="ARBA00023015"/>
    </source>
</evidence>
<dbReference type="AlphaFoldDB" id="A0A7W7WK35"/>
<evidence type="ECO:0000313" key="6">
    <source>
        <dbReference type="EMBL" id="MBB4950412.1"/>
    </source>
</evidence>
<reference evidence="6 7" key="1">
    <citation type="submission" date="2020-08" db="EMBL/GenBank/DDBJ databases">
        <title>Sequencing the genomes of 1000 actinobacteria strains.</title>
        <authorList>
            <person name="Klenk H.-P."/>
        </authorList>
    </citation>
    <scope>NUCLEOTIDE SEQUENCE [LARGE SCALE GENOMIC DNA]</scope>
    <source>
        <strain evidence="6 7">DSM 44786</strain>
    </source>
</reference>
<dbReference type="GO" id="GO:0003700">
    <property type="term" value="F:DNA-binding transcription factor activity"/>
    <property type="evidence" value="ECO:0007669"/>
    <property type="project" value="InterPro"/>
</dbReference>
<keyword evidence="3 6" id="KW-0238">DNA-binding</keyword>
<dbReference type="Pfam" id="PF00126">
    <property type="entry name" value="HTH_1"/>
    <property type="match status" value="1"/>
</dbReference>
<dbReference type="InterPro" id="IPR005119">
    <property type="entry name" value="LysR_subst-bd"/>
</dbReference>
<dbReference type="Proteomes" id="UP000573327">
    <property type="component" value="Unassembled WGS sequence"/>
</dbReference>
<evidence type="ECO:0000313" key="7">
    <source>
        <dbReference type="Proteomes" id="UP000573327"/>
    </source>
</evidence>
<dbReference type="FunFam" id="1.10.10.10:FF:000001">
    <property type="entry name" value="LysR family transcriptional regulator"/>
    <property type="match status" value="1"/>
</dbReference>
<dbReference type="InterPro" id="IPR036388">
    <property type="entry name" value="WH-like_DNA-bd_sf"/>
</dbReference>
<dbReference type="Gene3D" id="1.10.10.10">
    <property type="entry name" value="Winged helix-like DNA-binding domain superfamily/Winged helix DNA-binding domain"/>
    <property type="match status" value="1"/>
</dbReference>